<gene>
    <name evidence="1" type="ORF">AABB24_023589</name>
</gene>
<feature type="non-terminal residue" evidence="1">
    <location>
        <position position="1"/>
    </location>
</feature>
<dbReference type="Proteomes" id="UP001627284">
    <property type="component" value="Unassembled WGS sequence"/>
</dbReference>
<evidence type="ECO:0000313" key="1">
    <source>
        <dbReference type="EMBL" id="KAL3344228.1"/>
    </source>
</evidence>
<dbReference type="PANTHER" id="PTHR33647:SF23">
    <property type="match status" value="1"/>
</dbReference>
<protein>
    <submittedName>
        <fullName evidence="1">Uncharacterized protein</fullName>
    </submittedName>
</protein>
<dbReference type="EMBL" id="JBJKTR010000014">
    <property type="protein sequence ID" value="KAL3344228.1"/>
    <property type="molecule type" value="Genomic_DNA"/>
</dbReference>
<dbReference type="AlphaFoldDB" id="A0ABD2SK41"/>
<organism evidence="1 2">
    <name type="scientific">Solanum stoloniferum</name>
    <dbReference type="NCBI Taxonomy" id="62892"/>
    <lineage>
        <taxon>Eukaryota</taxon>
        <taxon>Viridiplantae</taxon>
        <taxon>Streptophyta</taxon>
        <taxon>Embryophyta</taxon>
        <taxon>Tracheophyta</taxon>
        <taxon>Spermatophyta</taxon>
        <taxon>Magnoliopsida</taxon>
        <taxon>eudicotyledons</taxon>
        <taxon>Gunneridae</taxon>
        <taxon>Pentapetalae</taxon>
        <taxon>asterids</taxon>
        <taxon>lamiids</taxon>
        <taxon>Solanales</taxon>
        <taxon>Solanaceae</taxon>
        <taxon>Solanoideae</taxon>
        <taxon>Solaneae</taxon>
        <taxon>Solanum</taxon>
    </lineage>
</organism>
<evidence type="ECO:0000313" key="2">
    <source>
        <dbReference type="Proteomes" id="UP001627284"/>
    </source>
</evidence>
<proteinExistence type="predicted"/>
<accession>A0ABD2SK41</accession>
<reference evidence="1 2" key="1">
    <citation type="submission" date="2024-05" db="EMBL/GenBank/DDBJ databases">
        <title>De novo assembly of an allotetraploid wild potato.</title>
        <authorList>
            <person name="Hosaka A.J."/>
        </authorList>
    </citation>
    <scope>NUCLEOTIDE SEQUENCE [LARGE SCALE GENOMIC DNA]</scope>
    <source>
        <tissue evidence="1">Young leaves</tissue>
    </source>
</reference>
<keyword evidence="2" id="KW-1185">Reference proteome</keyword>
<sequence>YAIANIHKKKYYFFHNCYNLQVKMGNCLRHEACVAPMTSLDVEKEGLLWINTSNNKIEGTKIRITKKELEDMLGRLNMQGVTVDQVLSTILINSRGHGYHHRNQRQWRPVLQRIPEVY</sequence>
<comment type="caution">
    <text evidence="1">The sequence shown here is derived from an EMBL/GenBank/DDBJ whole genome shotgun (WGS) entry which is preliminary data.</text>
</comment>
<name>A0ABD2SK41_9SOLN</name>
<dbReference type="PANTHER" id="PTHR33647">
    <property type="entry name" value="OS01G0793900 PROTEIN"/>
    <property type="match status" value="1"/>
</dbReference>